<name>A0A0A9H895_ARUDO</name>
<reference evidence="1" key="2">
    <citation type="journal article" date="2015" name="Data Brief">
        <title>Shoot transcriptome of the giant reed, Arundo donax.</title>
        <authorList>
            <person name="Barrero R.A."/>
            <person name="Guerrero F.D."/>
            <person name="Moolhuijzen P."/>
            <person name="Goolsby J.A."/>
            <person name="Tidwell J."/>
            <person name="Bellgard S.E."/>
            <person name="Bellgard M.I."/>
        </authorList>
    </citation>
    <scope>NUCLEOTIDE SEQUENCE</scope>
    <source>
        <tissue evidence="1">Shoot tissue taken approximately 20 cm above the soil surface</tissue>
    </source>
</reference>
<organism evidence="1">
    <name type="scientific">Arundo donax</name>
    <name type="common">Giant reed</name>
    <name type="synonym">Donax arundinaceus</name>
    <dbReference type="NCBI Taxonomy" id="35708"/>
    <lineage>
        <taxon>Eukaryota</taxon>
        <taxon>Viridiplantae</taxon>
        <taxon>Streptophyta</taxon>
        <taxon>Embryophyta</taxon>
        <taxon>Tracheophyta</taxon>
        <taxon>Spermatophyta</taxon>
        <taxon>Magnoliopsida</taxon>
        <taxon>Liliopsida</taxon>
        <taxon>Poales</taxon>
        <taxon>Poaceae</taxon>
        <taxon>PACMAD clade</taxon>
        <taxon>Arundinoideae</taxon>
        <taxon>Arundineae</taxon>
        <taxon>Arundo</taxon>
    </lineage>
</organism>
<reference evidence="1" key="1">
    <citation type="submission" date="2014-09" db="EMBL/GenBank/DDBJ databases">
        <authorList>
            <person name="Magalhaes I.L.F."/>
            <person name="Oliveira U."/>
            <person name="Santos F.R."/>
            <person name="Vidigal T.H.D.A."/>
            <person name="Brescovit A.D."/>
            <person name="Santos A.J."/>
        </authorList>
    </citation>
    <scope>NUCLEOTIDE SEQUENCE</scope>
    <source>
        <tissue evidence="1">Shoot tissue taken approximately 20 cm above the soil surface</tissue>
    </source>
</reference>
<dbReference type="AlphaFoldDB" id="A0A0A9H895"/>
<sequence length="47" mass="5091">MFGLSLCTWIEFSWFRVTRVTEDDGAAALVGARPRRTGDGGGGWTVS</sequence>
<proteinExistence type="predicted"/>
<evidence type="ECO:0000313" key="1">
    <source>
        <dbReference type="EMBL" id="JAE31061.1"/>
    </source>
</evidence>
<dbReference type="EMBL" id="GBRH01166835">
    <property type="protein sequence ID" value="JAE31061.1"/>
    <property type="molecule type" value="Transcribed_RNA"/>
</dbReference>
<protein>
    <submittedName>
        <fullName evidence="1">Uncharacterized protein</fullName>
    </submittedName>
</protein>
<accession>A0A0A9H895</accession>